<dbReference type="InterPro" id="IPR001763">
    <property type="entry name" value="Rhodanese-like_dom"/>
</dbReference>
<dbReference type="PANTHER" id="PTHR11364">
    <property type="entry name" value="THIOSULFATE SULFERTANSFERASE"/>
    <property type="match status" value="1"/>
</dbReference>
<dbReference type="SMART" id="SM00450">
    <property type="entry name" value="RHOD"/>
    <property type="match status" value="2"/>
</dbReference>
<dbReference type="PROSITE" id="PS00380">
    <property type="entry name" value="RHODANESE_1"/>
    <property type="match status" value="1"/>
</dbReference>
<dbReference type="PROSITE" id="PS50206">
    <property type="entry name" value="RHODANESE_3"/>
    <property type="match status" value="2"/>
</dbReference>
<evidence type="ECO:0000259" key="3">
    <source>
        <dbReference type="PROSITE" id="PS50206"/>
    </source>
</evidence>
<dbReference type="GO" id="GO:0016740">
    <property type="term" value="F:transferase activity"/>
    <property type="evidence" value="ECO:0007669"/>
    <property type="project" value="UniProtKB-KW"/>
</dbReference>
<evidence type="ECO:0000256" key="1">
    <source>
        <dbReference type="ARBA" id="ARBA00022679"/>
    </source>
</evidence>
<dbReference type="EMBL" id="JBHUFZ010000005">
    <property type="protein sequence ID" value="MFD1888932.1"/>
    <property type="molecule type" value="Genomic_DNA"/>
</dbReference>
<protein>
    <submittedName>
        <fullName evidence="4">Sulfurtransferase</fullName>
        <ecNumber evidence="4">2.8.1.-</ecNumber>
    </submittedName>
</protein>
<evidence type="ECO:0000256" key="2">
    <source>
        <dbReference type="ARBA" id="ARBA00022737"/>
    </source>
</evidence>
<dbReference type="EC" id="2.8.1.-" evidence="4"/>
<dbReference type="Proteomes" id="UP001597326">
    <property type="component" value="Unassembled WGS sequence"/>
</dbReference>
<feature type="domain" description="Rhodanese" evidence="3">
    <location>
        <begin position="165"/>
        <end position="273"/>
    </location>
</feature>
<dbReference type="InterPro" id="IPR045078">
    <property type="entry name" value="TST/MPST-like"/>
</dbReference>
<name>A0ABW4RRY6_9ACTN</name>
<dbReference type="InterPro" id="IPR001307">
    <property type="entry name" value="Thiosulphate_STrfase_CS"/>
</dbReference>
<accession>A0ABW4RRY6</accession>
<dbReference type="RefSeq" id="WP_343875061.1">
    <property type="nucleotide sequence ID" value="NZ_BAAAIX010000028.1"/>
</dbReference>
<evidence type="ECO:0000313" key="4">
    <source>
        <dbReference type="EMBL" id="MFD1888932.1"/>
    </source>
</evidence>
<comment type="caution">
    <text evidence="4">The sequence shown here is derived from an EMBL/GenBank/DDBJ whole genome shotgun (WGS) entry which is preliminary data.</text>
</comment>
<gene>
    <name evidence="4" type="ORF">ACFSCS_01875</name>
</gene>
<sequence length="277" mass="29622">MEPLLQADQLVELLDRQDLVLIDVRYRLGSPGWGREQYLAGHLPGAVFVDVDEELSAPVAADRVGGRHPLPAHADFQASMRRCGVRTDSHVVVCDQANSLAAARLWWLLRHHGHERVQVLDGGVEAWRAAGGELTTELPAPETGDVVAQPGRLPLATADELPGLMEQGRHVVDVRAAERFRGESEPIDPVAGHIPGALNLPATTLQQSDGRFLPPGELRQRLEVLRPGDVTSCGSGLTASQVQLGAAAAGIGGLVLYAGSWSDWVSDPTRPVALGEQ</sequence>
<dbReference type="Gene3D" id="3.40.250.10">
    <property type="entry name" value="Rhodanese-like domain"/>
    <property type="match status" value="2"/>
</dbReference>
<evidence type="ECO:0000313" key="5">
    <source>
        <dbReference type="Proteomes" id="UP001597326"/>
    </source>
</evidence>
<dbReference type="InterPro" id="IPR036873">
    <property type="entry name" value="Rhodanese-like_dom_sf"/>
</dbReference>
<keyword evidence="1 4" id="KW-0808">Transferase</keyword>
<dbReference type="SUPFAM" id="SSF52821">
    <property type="entry name" value="Rhodanese/Cell cycle control phosphatase"/>
    <property type="match status" value="2"/>
</dbReference>
<dbReference type="PANTHER" id="PTHR11364:SF27">
    <property type="entry name" value="SULFURTRANSFERASE"/>
    <property type="match status" value="1"/>
</dbReference>
<proteinExistence type="predicted"/>
<dbReference type="CDD" id="cd01448">
    <property type="entry name" value="TST_Repeat_1"/>
    <property type="match status" value="1"/>
</dbReference>
<feature type="domain" description="Rhodanese" evidence="3">
    <location>
        <begin position="15"/>
        <end position="136"/>
    </location>
</feature>
<keyword evidence="2" id="KW-0677">Repeat</keyword>
<dbReference type="Pfam" id="PF00581">
    <property type="entry name" value="Rhodanese"/>
    <property type="match status" value="2"/>
</dbReference>
<keyword evidence="5" id="KW-1185">Reference proteome</keyword>
<reference evidence="5" key="1">
    <citation type="journal article" date="2019" name="Int. J. Syst. Evol. Microbiol.">
        <title>The Global Catalogue of Microorganisms (GCM) 10K type strain sequencing project: providing services to taxonomists for standard genome sequencing and annotation.</title>
        <authorList>
            <consortium name="The Broad Institute Genomics Platform"/>
            <consortium name="The Broad Institute Genome Sequencing Center for Infectious Disease"/>
            <person name="Wu L."/>
            <person name="Ma J."/>
        </authorList>
    </citation>
    <scope>NUCLEOTIDE SEQUENCE [LARGE SCALE GENOMIC DNA]</scope>
    <source>
        <strain evidence="5">CAIM 431</strain>
    </source>
</reference>
<dbReference type="CDD" id="cd01449">
    <property type="entry name" value="TST_Repeat_2"/>
    <property type="match status" value="1"/>
</dbReference>
<organism evidence="4 5">
    <name type="scientific">Luteococcus peritonei</name>
    <dbReference type="NCBI Taxonomy" id="88874"/>
    <lineage>
        <taxon>Bacteria</taxon>
        <taxon>Bacillati</taxon>
        <taxon>Actinomycetota</taxon>
        <taxon>Actinomycetes</taxon>
        <taxon>Propionibacteriales</taxon>
        <taxon>Propionibacteriaceae</taxon>
        <taxon>Luteococcus</taxon>
    </lineage>
</organism>